<organism evidence="8 9">
    <name type="scientific">Sulfuricurvum kujiense</name>
    <dbReference type="NCBI Taxonomy" id="148813"/>
    <lineage>
        <taxon>Bacteria</taxon>
        <taxon>Pseudomonadati</taxon>
        <taxon>Campylobacterota</taxon>
        <taxon>Epsilonproteobacteria</taxon>
        <taxon>Campylobacterales</taxon>
        <taxon>Sulfurimonadaceae</taxon>
        <taxon>Sulfuricurvum</taxon>
    </lineage>
</organism>
<accession>A0A2D3WK29</accession>
<evidence type="ECO:0000256" key="4">
    <source>
        <dbReference type="ARBA" id="ARBA00022982"/>
    </source>
</evidence>
<keyword evidence="4" id="KW-0249">Electron transport</keyword>
<gene>
    <name evidence="8" type="ORF">CFH83_00960</name>
</gene>
<keyword evidence="5 6" id="KW-0408">Iron</keyword>
<name>A0A2D3WK29_9BACT</name>
<dbReference type="EMBL" id="DLUI01000014">
    <property type="protein sequence ID" value="DAB39390.1"/>
    <property type="molecule type" value="Genomic_DNA"/>
</dbReference>
<evidence type="ECO:0000256" key="1">
    <source>
        <dbReference type="ARBA" id="ARBA00022448"/>
    </source>
</evidence>
<dbReference type="InterPro" id="IPR036909">
    <property type="entry name" value="Cyt_c-like_dom_sf"/>
</dbReference>
<evidence type="ECO:0000256" key="6">
    <source>
        <dbReference type="PROSITE-ProRule" id="PRU00433"/>
    </source>
</evidence>
<dbReference type="Gene3D" id="1.10.760.10">
    <property type="entry name" value="Cytochrome c-like domain"/>
    <property type="match status" value="1"/>
</dbReference>
<evidence type="ECO:0000256" key="3">
    <source>
        <dbReference type="ARBA" id="ARBA00022723"/>
    </source>
</evidence>
<dbReference type="Pfam" id="PF00034">
    <property type="entry name" value="Cytochrom_C"/>
    <property type="match status" value="1"/>
</dbReference>
<sequence length="118" mass="13324">MLKFIVFLLPLLLYGAPDMYKTGKNLYFSKGCNGCHGVSASGTNRYPPLAYRRKPFLMSKLKNYRAKQGTTQQSQLMIPFAMELSDKEIDALTTFLSEYNENKSNYKPDFSTRGDGGS</sequence>
<evidence type="ECO:0000256" key="2">
    <source>
        <dbReference type="ARBA" id="ARBA00022617"/>
    </source>
</evidence>
<dbReference type="InterPro" id="IPR050597">
    <property type="entry name" value="Cytochrome_c_Oxidase_Subunit"/>
</dbReference>
<dbReference type="AlphaFoldDB" id="A0A2D3WK29"/>
<dbReference type="InterPro" id="IPR009056">
    <property type="entry name" value="Cyt_c-like_dom"/>
</dbReference>
<dbReference type="GO" id="GO:0046872">
    <property type="term" value="F:metal ion binding"/>
    <property type="evidence" value="ECO:0007669"/>
    <property type="project" value="UniProtKB-KW"/>
</dbReference>
<dbReference type="GO" id="GO:0009055">
    <property type="term" value="F:electron transfer activity"/>
    <property type="evidence" value="ECO:0007669"/>
    <property type="project" value="InterPro"/>
</dbReference>
<reference evidence="8 9" key="1">
    <citation type="journal article" date="2017" name="Front. Microbiol.">
        <title>Comparative Genomic Analysis of the Class Epsilonproteobacteria and Proposed Reclassification to Epsilonbacteraeota (phyl. nov.).</title>
        <authorList>
            <person name="Waite D.W."/>
            <person name="Vanwonterghem I."/>
            <person name="Rinke C."/>
            <person name="Parks D.H."/>
            <person name="Zhang Y."/>
            <person name="Takai K."/>
            <person name="Sievert S.M."/>
            <person name="Simon J."/>
            <person name="Campbell B.J."/>
            <person name="Hanson T.E."/>
            <person name="Woyke T."/>
            <person name="Klotz M.G."/>
            <person name="Hugenholtz P."/>
        </authorList>
    </citation>
    <scope>NUCLEOTIDE SEQUENCE [LARGE SCALE GENOMIC DNA]</scope>
    <source>
        <strain evidence="8">UBA12443</strain>
    </source>
</reference>
<comment type="caution">
    <text evidence="8">The sequence shown here is derived from an EMBL/GenBank/DDBJ whole genome shotgun (WGS) entry which is preliminary data.</text>
</comment>
<keyword evidence="3 6" id="KW-0479">Metal-binding</keyword>
<dbReference type="Proteomes" id="UP000228859">
    <property type="component" value="Unassembled WGS sequence"/>
</dbReference>
<dbReference type="PROSITE" id="PS51007">
    <property type="entry name" value="CYTC"/>
    <property type="match status" value="1"/>
</dbReference>
<dbReference type="RefSeq" id="WP_294896572.1">
    <property type="nucleotide sequence ID" value="NZ_DLUI01000014.1"/>
</dbReference>
<dbReference type="SUPFAM" id="SSF46626">
    <property type="entry name" value="Cytochrome c"/>
    <property type="match status" value="1"/>
</dbReference>
<evidence type="ECO:0000313" key="8">
    <source>
        <dbReference type="EMBL" id="DAB39390.1"/>
    </source>
</evidence>
<keyword evidence="2 6" id="KW-0349">Heme</keyword>
<keyword evidence="1" id="KW-0813">Transport</keyword>
<dbReference type="PANTHER" id="PTHR33751:SF9">
    <property type="entry name" value="CYTOCHROME C4"/>
    <property type="match status" value="1"/>
</dbReference>
<dbReference type="PANTHER" id="PTHR33751">
    <property type="entry name" value="CBB3-TYPE CYTOCHROME C OXIDASE SUBUNIT FIXP"/>
    <property type="match status" value="1"/>
</dbReference>
<evidence type="ECO:0000256" key="5">
    <source>
        <dbReference type="ARBA" id="ARBA00023004"/>
    </source>
</evidence>
<evidence type="ECO:0000259" key="7">
    <source>
        <dbReference type="PROSITE" id="PS51007"/>
    </source>
</evidence>
<feature type="domain" description="Cytochrome c" evidence="7">
    <location>
        <begin position="18"/>
        <end position="100"/>
    </location>
</feature>
<dbReference type="GO" id="GO:0020037">
    <property type="term" value="F:heme binding"/>
    <property type="evidence" value="ECO:0007669"/>
    <property type="project" value="InterPro"/>
</dbReference>
<protein>
    <submittedName>
        <fullName evidence="8">Cytochrome C</fullName>
    </submittedName>
</protein>
<proteinExistence type="predicted"/>
<evidence type="ECO:0000313" key="9">
    <source>
        <dbReference type="Proteomes" id="UP000228859"/>
    </source>
</evidence>